<comment type="caution">
    <text evidence="6">The sequence shown here is derived from an EMBL/GenBank/DDBJ whole genome shotgun (WGS) entry which is preliminary data.</text>
</comment>
<dbReference type="Pfam" id="PF09324">
    <property type="entry name" value="Sec7-like_HDS"/>
    <property type="match status" value="1"/>
</dbReference>
<evidence type="ECO:0000313" key="6">
    <source>
        <dbReference type="EMBL" id="KAJ6226011.1"/>
    </source>
</evidence>
<sequence length="1834" mass="216127">MKRSEILVTYNEKIRNKENVQESINVTKKLLLPFILSLKTENNKLNILSLLGLKRFLSCDYFVFNKDPNSPTSEWVNSLLETILKKNKEIFHLQIIDILYQLIINEKVGLHGNQIVKSIKEMFNFFNNNNTEEIVEAVKFNAIQIIDCLIQRNEKKVKKTDYLSTLFDFSLGENNQKVTSKEMSKSILKNVFSNILKHKFKTQNQNSIQEIQSKINEHLIENEKTNNKSGSNNNNNKNDHDHDHDNKKVKEKNISLVEKDICLVFSQLHAWSMRDISQISMNNTRYKREVRFKVMALYLIKLMIEKAGTKLRSSENFISIIRNKLCLSILQNGLSTNTKIFSISFIIFSLLFFNFRHNLKNEIGIFLNKVFLKFLASKNTQFKQKIIVLNIFHRLCSEPQFVVDIFINYDCDPEATEANIFERLINLLNDICQEKYNENLQNWISKDEYIKIKNIATRVLVRITKSLMIWCGELDESELNVGENIEKIISEDEESKMKNNNESLETISILIDEEIMNKNNTKIKQNNKDNNDNSNEDNNNNNNNNSNNNNNNNNKTTTNQNLNNKIENINENKLKISNHHLKTLNTIQKKFIDKIIIKSPQDISEQKKKKTNIENGIKLFNESPKKGIAYFIELGKIENTIVSVTNFLQNTQGLDLEMIGDYLGSEKEFNIKVLHYWVDQLDFTNLDFYSALRLFLSGFRLPGEAQKIDRMMEKFADRYCNNNPNLFKSADTAYVLAYSVIMLHTDAHSKQIKNKMSKEEFISNNRGIDSGQNLDPHFLSQIYEDVVTIEMKLRSDQEKLMQRVGEFLTPKQKQDMYKVESENIIMDSQEELKRIIKNNSKINEVNNNNYFYTATHVSHVRPMFEMGWEYFLASFSQILIETDDSNLPIIKKCLFGIRYSIRITGIFYMQLEKDAFVTSLSKFTLLSNTGEMKQKNIESIKILLNIALYDGDYLQNSWIHVLACISQLQLLKFIGENKNLLQQKEILKNKNLVLDKTLESSQKISKLLTSKFSMNEELSILNNNVDNHDNNNNSAKLKKKKKNLKNIIKKKKKSNSYNELYLSQTNSQNISKKIDSILIEKIFTNTIKLNDNSIVHFVAQLCKISEKELEFKPKPRFFSLQKLIEITCYNMNRIRIVWSRMWIIISEHLNKYTQSDDKDIAFYTINGLRQIATTYFIKIEKELKNYSFQSSILKPFFIILKFQKNPLIRIYSIQSLNAIIINSYKNFNSGWDTIFSLLKLITKDKDESVLETGMNLIEKIFKKKLYLENNNNNFIKFINLIRYFATIENLPNSLLFKPISLLIGIIQHINIKYQNILQAINDDNRIVDKETNQNENEKKNEIAILKGKNDLNREQLILKFYFPIFNSLIKIFHASNNNQLQEILINEFFLLIKGNIKLFNQKIQRQLLNEIFFNLIKKFILMKKFTSKKKFNKMFFNKIMNQMLEIYILMFNKIKNTFNFFLEMINEIILLNDSILSYTCLNILLKFLKKLYLNFDDQMIKVLTNYICKLIIHLIPNTLLLNPLKVKNDDLKKDGQDSNGDKKDDDKLLFEFKDYNKFKMQLSNKIINNIFNKTDFKIDQKIKTYKKLDQTQNIFFNSQKIKFKIKSNIALFNIVNFLIDNFFDKISFIQLKQLLNSLKISFTFAQNFNQNLNLRIELFTKKFYKNKNIELLNLLNQEINSLNSFLKILFLSLKNNQNEKDINNETNNIIQNEIYNFARENILKIIPTILENQYNRIISLNNNNQKQQYLINKRFQKVEIFEKITKYKKNEISKYNPIISLIIQETNNSQDYYFKSDLSILYKKIILLTISENDTIRKDIADFLIRFSKLFDFL</sequence>
<dbReference type="SMART" id="SM00222">
    <property type="entry name" value="Sec7"/>
    <property type="match status" value="1"/>
</dbReference>
<evidence type="ECO:0000313" key="7">
    <source>
        <dbReference type="Proteomes" id="UP001150062"/>
    </source>
</evidence>
<reference evidence="6" key="1">
    <citation type="submission" date="2022-08" db="EMBL/GenBank/DDBJ databases">
        <title>Novel sulfate-reducing endosymbionts in the free-living metamonad Anaeramoeba.</title>
        <authorList>
            <person name="Jerlstrom-Hultqvist J."/>
            <person name="Cepicka I."/>
            <person name="Gallot-Lavallee L."/>
            <person name="Salas-Leiva D."/>
            <person name="Curtis B.A."/>
            <person name="Zahonova K."/>
            <person name="Pipaliya S."/>
            <person name="Dacks J."/>
            <person name="Roger A.J."/>
        </authorList>
    </citation>
    <scope>NUCLEOTIDE SEQUENCE</scope>
    <source>
        <strain evidence="6">Schooner1</strain>
    </source>
</reference>
<dbReference type="PANTHER" id="PTHR10663">
    <property type="entry name" value="GUANYL-NUCLEOTIDE EXCHANGE FACTOR"/>
    <property type="match status" value="1"/>
</dbReference>
<feature type="region of interest" description="Disordered" evidence="4">
    <location>
        <begin position="523"/>
        <end position="560"/>
    </location>
</feature>
<feature type="domain" description="SEC7" evidence="5">
    <location>
        <begin position="602"/>
        <end position="789"/>
    </location>
</feature>
<keyword evidence="7" id="KW-1185">Reference proteome</keyword>
<evidence type="ECO:0000259" key="5">
    <source>
        <dbReference type="PROSITE" id="PS50190"/>
    </source>
</evidence>
<dbReference type="InterPro" id="IPR035999">
    <property type="entry name" value="Sec7_dom_sf"/>
</dbReference>
<organism evidence="6 7">
    <name type="scientific">Anaeramoeba flamelloides</name>
    <dbReference type="NCBI Taxonomy" id="1746091"/>
    <lineage>
        <taxon>Eukaryota</taxon>
        <taxon>Metamonada</taxon>
        <taxon>Anaeramoebidae</taxon>
        <taxon>Anaeramoeba</taxon>
    </lineage>
</organism>
<feature type="coiled-coil region" evidence="3">
    <location>
        <begin position="1018"/>
        <end position="1054"/>
    </location>
</feature>
<comment type="subcellular location">
    <subcellularLocation>
        <location evidence="1">Cytoplasm</location>
    </subcellularLocation>
</comment>
<protein>
    <recommendedName>
        <fullName evidence="5">SEC7 domain-containing protein</fullName>
    </recommendedName>
</protein>
<dbReference type="InterPro" id="IPR015403">
    <property type="entry name" value="Mon2/Sec7/BIG1-like_HDS"/>
</dbReference>
<evidence type="ECO:0000256" key="2">
    <source>
        <dbReference type="ARBA" id="ARBA00022490"/>
    </source>
</evidence>
<name>A0ABQ8X0K9_9EUKA</name>
<accession>A0ABQ8X0K9</accession>
<gene>
    <name evidence="6" type="ORF">M0813_00979</name>
</gene>
<dbReference type="InterPro" id="IPR032691">
    <property type="entry name" value="Mon2/Sec7/BIG1-like_HUS"/>
</dbReference>
<dbReference type="Gene3D" id="1.10.1000.11">
    <property type="entry name" value="Arf Nucleotide-binding Site Opener,domain 2"/>
    <property type="match status" value="1"/>
</dbReference>
<dbReference type="InterPro" id="IPR023394">
    <property type="entry name" value="Sec7_C_sf"/>
</dbReference>
<dbReference type="Pfam" id="PF01369">
    <property type="entry name" value="Sec7"/>
    <property type="match status" value="1"/>
</dbReference>
<dbReference type="SUPFAM" id="SSF48425">
    <property type="entry name" value="Sec7 domain"/>
    <property type="match status" value="1"/>
</dbReference>
<dbReference type="Gene3D" id="1.10.220.20">
    <property type="match status" value="1"/>
</dbReference>
<dbReference type="InterPro" id="IPR046455">
    <property type="entry name" value="Sec7/BIG1-like_C"/>
</dbReference>
<evidence type="ECO:0000256" key="1">
    <source>
        <dbReference type="ARBA" id="ARBA00004496"/>
    </source>
</evidence>
<dbReference type="PANTHER" id="PTHR10663:SF375">
    <property type="entry name" value="LD29171P"/>
    <property type="match status" value="1"/>
</dbReference>
<feature type="compositionally biased region" description="Low complexity" evidence="4">
    <location>
        <begin position="227"/>
        <end position="236"/>
    </location>
</feature>
<dbReference type="CDD" id="cd00171">
    <property type="entry name" value="Sec7"/>
    <property type="match status" value="1"/>
</dbReference>
<dbReference type="Pfam" id="PF20252">
    <property type="entry name" value="BIG2_C"/>
    <property type="match status" value="1"/>
</dbReference>
<dbReference type="PROSITE" id="PS50190">
    <property type="entry name" value="SEC7"/>
    <property type="match status" value="1"/>
</dbReference>
<proteinExistence type="predicted"/>
<dbReference type="EMBL" id="JAOAOG010000346">
    <property type="protein sequence ID" value="KAJ6226011.1"/>
    <property type="molecule type" value="Genomic_DNA"/>
</dbReference>
<evidence type="ECO:0000256" key="3">
    <source>
        <dbReference type="SAM" id="Coils"/>
    </source>
</evidence>
<dbReference type="Proteomes" id="UP001150062">
    <property type="component" value="Unassembled WGS sequence"/>
</dbReference>
<keyword evidence="3" id="KW-0175">Coiled coil</keyword>
<evidence type="ECO:0000256" key="4">
    <source>
        <dbReference type="SAM" id="MobiDB-lite"/>
    </source>
</evidence>
<feature type="region of interest" description="Disordered" evidence="4">
    <location>
        <begin position="224"/>
        <end position="246"/>
    </location>
</feature>
<dbReference type="Pfam" id="PF12783">
    <property type="entry name" value="Sec7-like_HUS"/>
    <property type="match status" value="1"/>
</dbReference>
<feature type="compositionally biased region" description="Basic and acidic residues" evidence="4">
    <location>
        <begin position="237"/>
        <end position="246"/>
    </location>
</feature>
<feature type="compositionally biased region" description="Low complexity" evidence="4">
    <location>
        <begin position="532"/>
        <end position="560"/>
    </location>
</feature>
<dbReference type="InterPro" id="IPR000904">
    <property type="entry name" value="Sec7_dom"/>
</dbReference>
<keyword evidence="2" id="KW-0963">Cytoplasm</keyword>